<dbReference type="PANTHER" id="PTHR33990">
    <property type="entry name" value="PROTEIN YJDN-RELATED"/>
    <property type="match status" value="1"/>
</dbReference>
<dbReference type="SUPFAM" id="SSF54593">
    <property type="entry name" value="Glyoxalase/Bleomycin resistance protein/Dihydroxybiphenyl dioxygenase"/>
    <property type="match status" value="1"/>
</dbReference>
<protein>
    <recommendedName>
        <fullName evidence="1">PhnB-like domain-containing protein</fullName>
    </recommendedName>
</protein>
<gene>
    <name evidence="2" type="ORF">IKC_05973</name>
</gene>
<proteinExistence type="predicted"/>
<sequence length="149" mass="16890">MSKLSPYFAFENAKEAMAYYEKVFGATDLARLPVQKEMAAKFNITEEQLEDSTMHASFSIAGNVILCSDSFGRNVSPNEFVSMCIDFNSEDPTDEQKMVDLYNRVVDSGEVTLSVPLEKQFWGGKMGMFIDKYGVTWMLHSQPYSKMCK</sequence>
<dbReference type="CDD" id="cd06588">
    <property type="entry name" value="PhnB_like"/>
    <property type="match status" value="1"/>
</dbReference>
<organism evidence="2 3">
    <name type="scientific">Bacillus cereus VD184</name>
    <dbReference type="NCBI Taxonomy" id="1053242"/>
    <lineage>
        <taxon>Bacteria</taxon>
        <taxon>Bacillati</taxon>
        <taxon>Bacillota</taxon>
        <taxon>Bacilli</taxon>
        <taxon>Bacillales</taxon>
        <taxon>Bacillaceae</taxon>
        <taxon>Bacillus</taxon>
        <taxon>Bacillus cereus group</taxon>
    </lineage>
</organism>
<dbReference type="RefSeq" id="WP_016123621.1">
    <property type="nucleotide sequence ID" value="NZ_KB976840.1"/>
</dbReference>
<evidence type="ECO:0000313" key="3">
    <source>
        <dbReference type="Proteomes" id="UP000014028"/>
    </source>
</evidence>
<dbReference type="AlphaFoldDB" id="A0A9W5R226"/>
<dbReference type="InterPro" id="IPR028973">
    <property type="entry name" value="PhnB-like"/>
</dbReference>
<reference evidence="2 3" key="1">
    <citation type="submission" date="2012-12" db="EMBL/GenBank/DDBJ databases">
        <title>The Genome Sequence of Bacillus cereus VD184.</title>
        <authorList>
            <consortium name="The Broad Institute Genome Sequencing Platform"/>
            <consortium name="The Broad Institute Genome Sequencing Center for Infectious Disease"/>
            <person name="Feldgarden M."/>
            <person name="Van der Auwera G.A."/>
            <person name="Mahillon J."/>
            <person name="Duprez V."/>
            <person name="Timmery S."/>
            <person name="Mattelet C."/>
            <person name="Dierick K."/>
            <person name="Sun M."/>
            <person name="Yu Z."/>
            <person name="Zhu L."/>
            <person name="Hu X."/>
            <person name="Shank E.B."/>
            <person name="Swiecicka I."/>
            <person name="Hansen B.M."/>
            <person name="Andrup L."/>
            <person name="Walker B."/>
            <person name="Young S.K."/>
            <person name="Zeng Q."/>
            <person name="Gargeya S."/>
            <person name="Fitzgerald M."/>
            <person name="Haas B."/>
            <person name="Abouelleil A."/>
            <person name="Alvarado L."/>
            <person name="Arachchi H.M."/>
            <person name="Berlin A.M."/>
            <person name="Chapman S.B."/>
            <person name="Dewar J."/>
            <person name="Goldberg J."/>
            <person name="Griggs A."/>
            <person name="Gujja S."/>
            <person name="Hansen M."/>
            <person name="Howarth C."/>
            <person name="Imamovic A."/>
            <person name="Larimer J."/>
            <person name="McCowan C."/>
            <person name="Murphy C."/>
            <person name="Neiman D."/>
            <person name="Pearson M."/>
            <person name="Priest M."/>
            <person name="Roberts A."/>
            <person name="Saif S."/>
            <person name="Shea T."/>
            <person name="Sisk P."/>
            <person name="Sykes S."/>
            <person name="Wortman J."/>
            <person name="Nusbaum C."/>
            <person name="Birren B."/>
        </authorList>
    </citation>
    <scope>NUCLEOTIDE SEQUENCE [LARGE SCALE GENOMIC DNA]</scope>
    <source>
        <strain evidence="2 3">VD184</strain>
    </source>
</reference>
<dbReference type="EMBL" id="AHFK01000088">
    <property type="protein sequence ID" value="EOQ04471.1"/>
    <property type="molecule type" value="Genomic_DNA"/>
</dbReference>
<comment type="caution">
    <text evidence="2">The sequence shown here is derived from an EMBL/GenBank/DDBJ whole genome shotgun (WGS) entry which is preliminary data.</text>
</comment>
<dbReference type="Pfam" id="PF06983">
    <property type="entry name" value="3-dmu-9_3-mt"/>
    <property type="match status" value="1"/>
</dbReference>
<dbReference type="Proteomes" id="UP000014028">
    <property type="component" value="Unassembled WGS sequence"/>
</dbReference>
<feature type="domain" description="PhnB-like" evidence="1">
    <location>
        <begin position="7"/>
        <end position="138"/>
    </location>
</feature>
<accession>A0A9W5R226</accession>
<evidence type="ECO:0000259" key="1">
    <source>
        <dbReference type="Pfam" id="PF06983"/>
    </source>
</evidence>
<dbReference type="InterPro" id="IPR029068">
    <property type="entry name" value="Glyas_Bleomycin-R_OHBP_Dase"/>
</dbReference>
<dbReference type="Gene3D" id="3.10.180.10">
    <property type="entry name" value="2,3-Dihydroxybiphenyl 1,2-Dioxygenase, domain 1"/>
    <property type="match status" value="1"/>
</dbReference>
<dbReference type="PANTHER" id="PTHR33990:SF5">
    <property type="entry name" value="PHNB-LIKE DOMAIN-CONTAINING PROTEIN"/>
    <property type="match status" value="1"/>
</dbReference>
<name>A0A9W5R226_BACCE</name>
<evidence type="ECO:0000313" key="2">
    <source>
        <dbReference type="EMBL" id="EOQ04471.1"/>
    </source>
</evidence>